<evidence type="ECO:0000313" key="1">
    <source>
        <dbReference type="EMBL" id="AYB31574.1"/>
    </source>
</evidence>
<dbReference type="EMBL" id="CP032382">
    <property type="protein sequence ID" value="AYB31574.1"/>
    <property type="molecule type" value="Genomic_DNA"/>
</dbReference>
<proteinExistence type="predicted"/>
<sequence length="196" mass="23155">MTDLTPFKNHILKKVPLTEAELTEFMSFFTPLRIKKRQFVVQPNFVAKARNYVIHGAFRGYVVGNAGEEHTIQFAIDDWWISDYNSYIFQQPATMFVVAVEDSWVMQIEYEKEAQLKALHHKYETFFRITAERSTASMQRRLIANLTKTAEERFDEFEEKYHLIAERMPQYAIASYLGMTSEYLSKLRNKRLSKKS</sequence>
<reference evidence="2" key="1">
    <citation type="submission" date="2018-09" db="EMBL/GenBank/DDBJ databases">
        <title>Chryseolinea sp. KIS68-18 isolated from soil.</title>
        <authorList>
            <person name="Weon H.-Y."/>
            <person name="Kwon S.-W."/>
            <person name="Lee S.A."/>
        </authorList>
    </citation>
    <scope>NUCLEOTIDE SEQUENCE [LARGE SCALE GENOMIC DNA]</scope>
    <source>
        <strain evidence="2">KIS68-18</strain>
    </source>
</reference>
<dbReference type="RefSeq" id="WP_119754844.1">
    <property type="nucleotide sequence ID" value="NZ_CP032382.1"/>
</dbReference>
<dbReference type="OrthoDB" id="667553at2"/>
<accession>A0A385SKU1</accession>
<dbReference type="SUPFAM" id="SSF51206">
    <property type="entry name" value="cAMP-binding domain-like"/>
    <property type="match status" value="1"/>
</dbReference>
<dbReference type="InterPro" id="IPR018490">
    <property type="entry name" value="cNMP-bd_dom_sf"/>
</dbReference>
<protein>
    <submittedName>
        <fullName evidence="1">Crp/Fnr family transcriptional regulator</fullName>
    </submittedName>
</protein>
<gene>
    <name evidence="1" type="ORF">D4L85_13790</name>
</gene>
<dbReference type="Gene3D" id="2.60.120.10">
    <property type="entry name" value="Jelly Rolls"/>
    <property type="match status" value="1"/>
</dbReference>
<keyword evidence="2" id="KW-1185">Reference proteome</keyword>
<dbReference type="Proteomes" id="UP000266183">
    <property type="component" value="Chromosome"/>
</dbReference>
<dbReference type="KEGG" id="chk:D4L85_13790"/>
<dbReference type="AlphaFoldDB" id="A0A385SKU1"/>
<organism evidence="1 2">
    <name type="scientific">Chryseolinea soli</name>
    <dbReference type="NCBI Taxonomy" id="2321403"/>
    <lineage>
        <taxon>Bacteria</taxon>
        <taxon>Pseudomonadati</taxon>
        <taxon>Bacteroidota</taxon>
        <taxon>Cytophagia</taxon>
        <taxon>Cytophagales</taxon>
        <taxon>Fulvivirgaceae</taxon>
        <taxon>Chryseolinea</taxon>
    </lineage>
</organism>
<evidence type="ECO:0000313" key="2">
    <source>
        <dbReference type="Proteomes" id="UP000266183"/>
    </source>
</evidence>
<dbReference type="InterPro" id="IPR014710">
    <property type="entry name" value="RmlC-like_jellyroll"/>
</dbReference>
<name>A0A385SKU1_9BACT</name>